<accession>A0ACB8UFL3</accession>
<dbReference type="EMBL" id="MU274902">
    <property type="protein sequence ID" value="KAI0093075.1"/>
    <property type="molecule type" value="Genomic_DNA"/>
</dbReference>
<proteinExistence type="predicted"/>
<comment type="caution">
    <text evidence="1">The sequence shown here is derived from an EMBL/GenBank/DDBJ whole genome shotgun (WGS) entry which is preliminary data.</text>
</comment>
<organism evidence="1 2">
    <name type="scientific">Irpex rosettiformis</name>
    <dbReference type="NCBI Taxonomy" id="378272"/>
    <lineage>
        <taxon>Eukaryota</taxon>
        <taxon>Fungi</taxon>
        <taxon>Dikarya</taxon>
        <taxon>Basidiomycota</taxon>
        <taxon>Agaricomycotina</taxon>
        <taxon>Agaricomycetes</taxon>
        <taxon>Polyporales</taxon>
        <taxon>Irpicaceae</taxon>
        <taxon>Irpex</taxon>
    </lineage>
</organism>
<protein>
    <submittedName>
        <fullName evidence="1">Uncharacterized protein</fullName>
    </submittedName>
</protein>
<sequence>MLSYRLVIAAACVVIGVIFYIFYWNRIIGHLLSLLIRLVAWNHKESSVWVHIGSIHFSLLGGRISFKDLKYHSSNQTIHIVKGQISWRYWIRVPADEDDLSHARVVGENIGGKSQKTPLACRVHVSFQGLEWLIYNRALAYDNIVSSMDPQAQCEPGGGGVPPEGRASAEAIRKIFTWTSAIPDSNNLGPPVSLISSMYSRTPKFMKGWIVALGQQMPSLDPKDLLPLGIEVRKGAIVVGNESTPTLLCADFKGAEGTYGIVPSRSQHDHYKQVINLAFQETIFRFVDNDHYTTTMLSTGETLHRSVQSSSAHHPLRSSSYLSFNSFAKLWSRFKLWNTVSSTRRHFPFTGATSWGRRNRRHAQDEETPVGVDFSALEYAKEMKIIEAPMLEVLYYADSVGQVPALDDAQTRSFERDSVGDGEKSEDPFDIGNGDLPPEWGVDLAICGGVIRYGPWADRQRAVLQQIFFPPTFTDAMPFIRLKPGDMRVWPTLNILVELKDGVTLQVPFREASKASLPSYDWQWDGEVHIPNRPRKREPAYIHVRAGDNSTISYTMPMVASSRGYEPTLNIHLDTVTVTSSLNDIRLLNAESCVVRCELPSALRWNEQREWLFSVSLRTPQIYLLRDHVNMFTDLGKDWASGPPSDYNRFIPMVYSVAVEMKNYDLKVYVNDHNIIDKPLIPEDNGKFLSVSFLSLYGVLLRQTLTIPLTKYRPESTTVSFDIDAPDIGVSLTLPKWNTRSLFGKPHRSSELGRIGKFHVGMSYCYFSDVHPENIDQLKLMFTATDVAYKACGWTIRYFMSMRQNYFGSFTHFSTLYEYLQKRKSNQPIGDPIDLQYREGSSNALQVELGVLVSSGLMIVPASMRGYELEGGINHGPADIGTCVMMAMPELQLQLRTHNYYMEMTLNIDTVSTTTHTHCPEDVREAWAVQRSAKEVITIDSLDIVAHRLFGPLPRTSTYFCIWEFHVGNIAGRMTALDARTIAASGRQFGLNFTDPMNAPAPEYEIPSDPDVTFLKVTVDQLNLVWQIDNAAAELSLPKGLRIDVNDVGGKFYKSVTSIRVPLAIAKLLVSQSVGASDWHEAMCARMDVNIDIYSAPPGWKEKAQAQMEFLVAQDSHTERVMFLYMPDEALPYDTLATGKMFSWIHEQFLILSLGRGLLDTQFYLPQVRIPKPYDSSSMIEQNKRQSRVVNPEYVPSPLALPHYLANHSESEGEDYVSEADRDARLAKLRPVPHTMIPDEDNDSISTGDESDTDDLTSSGHSVSEADKTKESVPAISQYNRYTRTYLARSLDRPSWWYGAPFRLKRDSTYYHPQSQVRKLAEELVRGGDHDITADSPPLSLSLASPTTVVRVSSINGIFVTMMPLVLPALHILSSNVVNDQLTPEIRFDALFADHLQSIKDETTISKNVTVLDACIAAIQVKTLQLLPSSLSTAHSGSRNRFASSMELFASALRVRSGQSPTSKKHSFQCSFEGLAFGLGTPEHPALVFDVTCGKSSLGLCDTEADARLGDIFVNISCSAPAQVVLTGISVIDLGDTAKESLVAFNKGTQSQLNGQILFAALQREENKDVLDPLSTIQPSYLIQRGRPHRIRTDAGTKYLLFLRHHLQYMGPSKLGELFRLPDEVSQHNFTIDATELFKRQLIKLAGEIELPYISPKSPLAGLLELERDTRPASPGSAGGLVLSQFALKLSSLYATCRSRDSISSEFVLRSVLISIRSRSAASYHPYVTSTAKSATTLSLTRERGRQDVQYFGAIISIGDVALSVYPSLVTFAQTVVHTMKVHRLGPFDINSGPSRSVSQTRTPDSGSSKAIYVDVALVTRSVKFKAGAEKLLLEYKASAIDFTSTMLFRPPVPERRLWEVSMNHSLMMDEICVQAYSVADLSKPNEFAVLAAFIIGGGRVNVLIRRDIESQQVLRATVGLEYIHLNVPRSAIRLYRFMEEWRADYLPGLTGTFQDLLSELHESNSPTTKKPIRPAEHSSPTSLQVDVKIASFRVSLQVMRGTWLSWEMGNILAYAQHSYGFNAKRTLSFGLQVGKQVFVISSKDNASDPLPNVRVKIPLPTFSFTCHHNRGRIEGLALIEMFSASVKPSHWDTLLTVQQKFGKDFSDLVSIIEETRGKTPSIKKEKSSGSSSRYRIMGRMKGFRLGLESGLSILLLECDHIGGSVSNDPTLQWYVEMADLALSLAPRDTIMKPSQLFDRDHRTAFVSINAKVEMGKRDDRPFMKFVVSRTHAVMQPSSIGELGDFVDRLQAEISARKERRAQDMAEFKEKTKNLLHTLDITMHRSSSQPAGLSWLDHYTVDICFANIGIAFPLTLAPSAPVSQDEGAVRAFLFSVKSITFDAQLGKSGKASMKGFAFQFVSSFRQSSDRDFLGETHAARNRLLYPEMTAQLKVEQKGSSRQLHVSADVDGFVLDVESSIPNYISSLIEVYRQGKDRVERFANAPRLVNSSHGKASDGSDALEQDYRELSTSNIFMALTFRSGRIRMFSHSHAHASRTRAISALSREPSDDQFRDLGVEIFKLPVFTVWGEYRATPAANKLRNKSGKMEPSTLVFKSTIHSSQNTLRPTLLPFLGELVKNIEERMRHTSKPDTRSLVASPRVIASHLQQEDSGNPVSSMRISLSLRIDRSKLELTCQPDVNVIAGLNWDSGGFVVNISPGAHRVSFSGSVGGLTAGLKHGFLSEDCMRLHARNLAFTVDFSKNRDSSTSSVSVVCDTEFSGSVRFSRLQDILCFKAVWLDRIPILNAPPSTPGGLGTRTNSHATTVSTPTIRQELTTALIFRLREVRLVIDLGQSITSIQLDLRDAIARTRLIEGLSEVSLSVSEIAATATGNITGQVTVPNFLFQTTRKERHTSSEIGGRLLDLQMTSGPLVIELDSEYQKLLIYRAEPLDIRIYDDWSQFSLTEAPENRKVRLTFTVKGTDVTAIMNVNTVPKLVAYGNKFEATLDAQKEGARRESRAFRLTNAPKPDNPLSEVANAMFSSARSKLMEEPGFNGVIGQRLSLKLRTLRLVVFPRTMSDSELAQFIGSNLHARLDRVVESETLPPARDLQLSFTTISISKITSLNHSLVAKQSIPPSRCQEWLSLLTGNASQATIFSLPSMAMQMHSDETLEEGLRVLPYDFTSKFTNAAGVREEDIYITLNMSLYSWLTLLRKTFTREMDQVQASADVRAIVSLPNSTVLRRSKAPDPLQLDKHGTSVRSLLSPPPPLSPPAKGRASLPHTKSTPSRFSTISPTSPDFIISPVSATSQGSSSATTASPSVKFPTTSSPVEDKPGAQSRPPSPGLPSSKKTAGLSYRPRKRTIERLTLRQLGEATPDVMHPFFMKTAGFSLEDSLPQYVHEYATMPTEEIMKALLKLYSKQLKVESIVQRQP</sequence>
<dbReference type="Proteomes" id="UP001055072">
    <property type="component" value="Unassembled WGS sequence"/>
</dbReference>
<reference evidence="1" key="1">
    <citation type="journal article" date="2021" name="Environ. Microbiol.">
        <title>Gene family expansions and transcriptome signatures uncover fungal adaptations to wood decay.</title>
        <authorList>
            <person name="Hage H."/>
            <person name="Miyauchi S."/>
            <person name="Viragh M."/>
            <person name="Drula E."/>
            <person name="Min B."/>
            <person name="Chaduli D."/>
            <person name="Navarro D."/>
            <person name="Favel A."/>
            <person name="Norest M."/>
            <person name="Lesage-Meessen L."/>
            <person name="Balint B."/>
            <person name="Merenyi Z."/>
            <person name="de Eugenio L."/>
            <person name="Morin E."/>
            <person name="Martinez A.T."/>
            <person name="Baldrian P."/>
            <person name="Stursova M."/>
            <person name="Martinez M.J."/>
            <person name="Novotny C."/>
            <person name="Magnuson J.K."/>
            <person name="Spatafora J.W."/>
            <person name="Maurice S."/>
            <person name="Pangilinan J."/>
            <person name="Andreopoulos W."/>
            <person name="LaButti K."/>
            <person name="Hundley H."/>
            <person name="Na H."/>
            <person name="Kuo A."/>
            <person name="Barry K."/>
            <person name="Lipzen A."/>
            <person name="Henrissat B."/>
            <person name="Riley R."/>
            <person name="Ahrendt S."/>
            <person name="Nagy L.G."/>
            <person name="Grigoriev I.V."/>
            <person name="Martin F."/>
            <person name="Rosso M.N."/>
        </authorList>
    </citation>
    <scope>NUCLEOTIDE SEQUENCE</scope>
    <source>
        <strain evidence="1">CBS 384.51</strain>
    </source>
</reference>
<evidence type="ECO:0000313" key="2">
    <source>
        <dbReference type="Proteomes" id="UP001055072"/>
    </source>
</evidence>
<gene>
    <name evidence="1" type="ORF">BDY19DRAFT_882324</name>
</gene>
<evidence type="ECO:0000313" key="1">
    <source>
        <dbReference type="EMBL" id="KAI0093075.1"/>
    </source>
</evidence>
<keyword evidence="2" id="KW-1185">Reference proteome</keyword>
<name>A0ACB8UFL3_9APHY</name>